<feature type="signal peptide" evidence="1">
    <location>
        <begin position="1"/>
        <end position="22"/>
    </location>
</feature>
<sequence length="110" mass="11866">MLNSPLRLSLAAVALVATTLQAAAYDRTVRIHNDTGLTLVKFQSTNSGASRWGRDVMGASTLASGGAMKLHFDNAYGYCVFDFKAVFADGTVLQKANVNVCETGDYYYTE</sequence>
<name>A0AA37TUV1_9RHOB</name>
<evidence type="ECO:0000313" key="2">
    <source>
        <dbReference type="EMBL" id="GLS88138.1"/>
    </source>
</evidence>
<proteinExistence type="predicted"/>
<protein>
    <submittedName>
        <fullName evidence="2">Uncharacterized protein</fullName>
    </submittedName>
</protein>
<accession>A0AA37TUV1</accession>
<feature type="chain" id="PRO_5041378215" evidence="1">
    <location>
        <begin position="23"/>
        <end position="110"/>
    </location>
</feature>
<evidence type="ECO:0000313" key="3">
    <source>
        <dbReference type="Proteomes" id="UP001157355"/>
    </source>
</evidence>
<dbReference type="Proteomes" id="UP001157355">
    <property type="component" value="Unassembled WGS sequence"/>
</dbReference>
<evidence type="ECO:0000256" key="1">
    <source>
        <dbReference type="SAM" id="SignalP"/>
    </source>
</evidence>
<reference evidence="2 3" key="1">
    <citation type="journal article" date="2014" name="Int. J. Syst. Evol. Microbiol.">
        <title>Complete genome sequence of Corynebacterium casei LMG S-19264T (=DSM 44701T), isolated from a smear-ripened cheese.</title>
        <authorList>
            <consortium name="US DOE Joint Genome Institute (JGI-PGF)"/>
            <person name="Walter F."/>
            <person name="Albersmeier A."/>
            <person name="Kalinowski J."/>
            <person name="Ruckert C."/>
        </authorList>
    </citation>
    <scope>NUCLEOTIDE SEQUENCE [LARGE SCALE GENOMIC DNA]</scope>
    <source>
        <strain evidence="2 3">NBRC 111766</strain>
    </source>
</reference>
<keyword evidence="3" id="KW-1185">Reference proteome</keyword>
<keyword evidence="1" id="KW-0732">Signal</keyword>
<dbReference type="RefSeq" id="WP_284326312.1">
    <property type="nucleotide sequence ID" value="NZ_BSPP01000011.1"/>
</dbReference>
<comment type="caution">
    <text evidence="2">The sequence shown here is derived from an EMBL/GenBank/DDBJ whole genome shotgun (WGS) entry which is preliminary data.</text>
</comment>
<gene>
    <name evidence="2" type="ORF">GCM10010873_31120</name>
</gene>
<dbReference type="EMBL" id="BSPP01000011">
    <property type="protein sequence ID" value="GLS88138.1"/>
    <property type="molecule type" value="Genomic_DNA"/>
</dbReference>
<dbReference type="AlphaFoldDB" id="A0AA37TUV1"/>
<organism evidence="2 3">
    <name type="scientific">Cypionkella aquatica</name>
    <dbReference type="NCBI Taxonomy" id="1756042"/>
    <lineage>
        <taxon>Bacteria</taxon>
        <taxon>Pseudomonadati</taxon>
        <taxon>Pseudomonadota</taxon>
        <taxon>Alphaproteobacteria</taxon>
        <taxon>Rhodobacterales</taxon>
        <taxon>Paracoccaceae</taxon>
        <taxon>Cypionkella</taxon>
    </lineage>
</organism>